<dbReference type="RefSeq" id="WP_233054127.1">
    <property type="nucleotide sequence ID" value="NZ_JAIMJA010000020.1"/>
</dbReference>
<keyword evidence="3" id="KW-0998">Cell outer membrane</keyword>
<protein>
    <submittedName>
        <fullName evidence="8">OmpA family protein</fullName>
    </submittedName>
</protein>
<organism evidence="8 9">
    <name type="scientific">Motilimonas cestriensis</name>
    <dbReference type="NCBI Taxonomy" id="2742685"/>
    <lineage>
        <taxon>Bacteria</taxon>
        <taxon>Pseudomonadati</taxon>
        <taxon>Pseudomonadota</taxon>
        <taxon>Gammaproteobacteria</taxon>
        <taxon>Alteromonadales</taxon>
        <taxon>Alteromonadales genera incertae sedis</taxon>
        <taxon>Motilimonas</taxon>
    </lineage>
</organism>
<feature type="signal peptide" evidence="6">
    <location>
        <begin position="1"/>
        <end position="23"/>
    </location>
</feature>
<evidence type="ECO:0000256" key="3">
    <source>
        <dbReference type="ARBA" id="ARBA00023237"/>
    </source>
</evidence>
<evidence type="ECO:0000256" key="5">
    <source>
        <dbReference type="SAM" id="MobiDB-lite"/>
    </source>
</evidence>
<dbReference type="EMBL" id="JAIMJA010000020">
    <property type="protein sequence ID" value="MCE2596487.1"/>
    <property type="molecule type" value="Genomic_DNA"/>
</dbReference>
<evidence type="ECO:0000313" key="9">
    <source>
        <dbReference type="Proteomes" id="UP001201273"/>
    </source>
</evidence>
<feature type="region of interest" description="Disordered" evidence="5">
    <location>
        <begin position="214"/>
        <end position="244"/>
    </location>
</feature>
<name>A0ABS8WED2_9GAMM</name>
<dbReference type="InterPro" id="IPR050330">
    <property type="entry name" value="Bact_OuterMem_StrucFunc"/>
</dbReference>
<dbReference type="Pfam" id="PF00691">
    <property type="entry name" value="OmpA"/>
    <property type="match status" value="1"/>
</dbReference>
<dbReference type="InterPro" id="IPR028974">
    <property type="entry name" value="TSP_type-3_rpt"/>
</dbReference>
<evidence type="ECO:0000259" key="7">
    <source>
        <dbReference type="PROSITE" id="PS51123"/>
    </source>
</evidence>
<evidence type="ECO:0000313" key="8">
    <source>
        <dbReference type="EMBL" id="MCE2596487.1"/>
    </source>
</evidence>
<feature type="compositionally biased region" description="Basic and acidic residues" evidence="5">
    <location>
        <begin position="234"/>
        <end position="244"/>
    </location>
</feature>
<dbReference type="PANTHER" id="PTHR30329:SF21">
    <property type="entry name" value="LIPOPROTEIN YIAD-RELATED"/>
    <property type="match status" value="1"/>
</dbReference>
<dbReference type="InterPro" id="IPR006665">
    <property type="entry name" value="OmpA-like"/>
</dbReference>
<comment type="caution">
    <text evidence="8">The sequence shown here is derived from an EMBL/GenBank/DDBJ whole genome shotgun (WGS) entry which is preliminary data.</text>
</comment>
<feature type="chain" id="PRO_5047134800" evidence="6">
    <location>
        <begin position="24"/>
        <end position="244"/>
    </location>
</feature>
<evidence type="ECO:0000256" key="1">
    <source>
        <dbReference type="ARBA" id="ARBA00004442"/>
    </source>
</evidence>
<feature type="compositionally biased region" description="Polar residues" evidence="5">
    <location>
        <begin position="214"/>
        <end position="229"/>
    </location>
</feature>
<dbReference type="InterPro" id="IPR006664">
    <property type="entry name" value="OMP_bac"/>
</dbReference>
<accession>A0ABS8WED2</accession>
<dbReference type="PRINTS" id="PR01021">
    <property type="entry name" value="OMPADOMAIN"/>
</dbReference>
<keyword evidence="6" id="KW-0732">Signal</keyword>
<sequence>MNKKLLLVSAVSAALLTSGCATNEEHSPNSEAAHPAICAIVGGGVGALVAAGADASGAMGAASVMTAAIAAGLCYDPDTDLDGVANSKDACPDTPAGDVVDEVGCSVVVEEEVIEEVAFFVPSQCKNYVQAVNGRVVGFTPLKFAFDNYELSRGMKHHMSCVADAISQNGLNVELQGNTDSSGTERYNMWLGGKRAEAAYNYMISTGSDASVLSTKSLGESNPSSSNGTPEGMADNRRVDFVMK</sequence>
<gene>
    <name evidence="8" type="ORF">K6Y31_16955</name>
</gene>
<dbReference type="PROSITE" id="PS51257">
    <property type="entry name" value="PROKAR_LIPOPROTEIN"/>
    <property type="match status" value="1"/>
</dbReference>
<comment type="subcellular location">
    <subcellularLocation>
        <location evidence="1">Cell outer membrane</location>
    </subcellularLocation>
</comment>
<keyword evidence="2 4" id="KW-0472">Membrane</keyword>
<dbReference type="SUPFAM" id="SSF103088">
    <property type="entry name" value="OmpA-like"/>
    <property type="match status" value="1"/>
</dbReference>
<reference evidence="8 9" key="1">
    <citation type="journal article" date="2022" name="Environ. Microbiol. Rep.">
        <title>Eco-phylogenetic analyses reveal divergent evolution of vitamin B12 metabolism in the marine bacterial family 'Psychromonadaceae'.</title>
        <authorList>
            <person name="Jin X."/>
            <person name="Yang Y."/>
            <person name="Cao H."/>
            <person name="Gao B."/>
            <person name="Zhao Z."/>
        </authorList>
    </citation>
    <scope>NUCLEOTIDE SEQUENCE [LARGE SCALE GENOMIC DNA]</scope>
    <source>
        <strain evidence="8 9">MKS20</strain>
    </source>
</reference>
<keyword evidence="9" id="KW-1185">Reference proteome</keyword>
<feature type="domain" description="OmpA-like" evidence="7">
    <location>
        <begin position="132"/>
        <end position="244"/>
    </location>
</feature>
<dbReference type="PROSITE" id="PS51123">
    <property type="entry name" value="OMPA_2"/>
    <property type="match status" value="1"/>
</dbReference>
<dbReference type="InterPro" id="IPR036737">
    <property type="entry name" value="OmpA-like_sf"/>
</dbReference>
<evidence type="ECO:0000256" key="2">
    <source>
        <dbReference type="ARBA" id="ARBA00023136"/>
    </source>
</evidence>
<dbReference type="Gene3D" id="3.30.1330.60">
    <property type="entry name" value="OmpA-like domain"/>
    <property type="match status" value="1"/>
</dbReference>
<dbReference type="Proteomes" id="UP001201273">
    <property type="component" value="Unassembled WGS sequence"/>
</dbReference>
<dbReference type="CDD" id="cd07185">
    <property type="entry name" value="OmpA_C-like"/>
    <property type="match status" value="1"/>
</dbReference>
<evidence type="ECO:0000256" key="6">
    <source>
        <dbReference type="SAM" id="SignalP"/>
    </source>
</evidence>
<dbReference type="PANTHER" id="PTHR30329">
    <property type="entry name" value="STATOR ELEMENT OF FLAGELLAR MOTOR COMPLEX"/>
    <property type="match status" value="1"/>
</dbReference>
<proteinExistence type="predicted"/>
<dbReference type="SUPFAM" id="SSF103647">
    <property type="entry name" value="TSP type-3 repeat"/>
    <property type="match status" value="1"/>
</dbReference>
<evidence type="ECO:0000256" key="4">
    <source>
        <dbReference type="PROSITE-ProRule" id="PRU00473"/>
    </source>
</evidence>